<organism evidence="1">
    <name type="scientific">uncultured Alphaproteobacteria bacterium</name>
    <dbReference type="NCBI Taxonomy" id="91750"/>
    <lineage>
        <taxon>Bacteria</taxon>
        <taxon>Pseudomonadati</taxon>
        <taxon>Pseudomonadota</taxon>
        <taxon>Alphaproteobacteria</taxon>
        <taxon>environmental samples</taxon>
    </lineage>
</organism>
<evidence type="ECO:0000313" key="1">
    <source>
        <dbReference type="EMBL" id="ANO58061.1"/>
    </source>
</evidence>
<dbReference type="Pfam" id="PF11090">
    <property type="entry name" value="Phage_T7_Gp13"/>
    <property type="match status" value="1"/>
</dbReference>
<sequence>MQNGRAIIRSQRKPHLRVATEADCIYLSKRLRTEDYQEIKAGSGLSPLVSLTLGLHLSDVPLVICNKNNKPVAMLGVVPQGLFGAIWMVGTEDLKKISLSFIKNCKGVCDVLQKDYQLLNNFVDARNTLHINWLKWMGFSFINKHQRYGVERRLFYEFVKI</sequence>
<protein>
    <submittedName>
        <fullName evidence="1">Uncharacterized protein</fullName>
    </submittedName>
</protein>
<dbReference type="AlphaFoldDB" id="A0A1B0Z1J0"/>
<dbReference type="InterPro" id="IPR020335">
    <property type="entry name" value="Phage_T7_Gp13"/>
</dbReference>
<name>A0A1B0Z1J0_9PROT</name>
<accession>A0A1B0Z1J0</accession>
<reference evidence="1" key="1">
    <citation type="submission" date="2015-11" db="EMBL/GenBank/DDBJ databases">
        <title>Genomes of Abundant and Widespread Viruses from the Deep Ocean.</title>
        <authorList>
            <person name="Mizuno C.M."/>
            <person name="Ghai R."/>
            <person name="Saghai A."/>
            <person name="Lopez-Garcia P."/>
            <person name="Rodriguez-Valera F."/>
        </authorList>
    </citation>
    <scope>NUCLEOTIDE SEQUENCE</scope>
</reference>
<proteinExistence type="predicted"/>
<dbReference type="EMBL" id="KT997797">
    <property type="protein sequence ID" value="ANO58061.1"/>
    <property type="molecule type" value="Genomic_DNA"/>
</dbReference>